<name>A0A9N9H5K3_9GLOM</name>
<dbReference type="GO" id="GO:0000379">
    <property type="term" value="P:tRNA-type intron splice site recognition and cleavage"/>
    <property type="evidence" value="ECO:0007669"/>
    <property type="project" value="TreeGrafter"/>
</dbReference>
<keyword evidence="3" id="KW-1185">Reference proteome</keyword>
<dbReference type="PANTHER" id="PTHR21227">
    <property type="entry name" value="TRNA-SPLICING ENDONUCLEASE SUBUNIT SEN2"/>
    <property type="match status" value="1"/>
</dbReference>
<evidence type="ECO:0000313" key="3">
    <source>
        <dbReference type="Proteomes" id="UP000789508"/>
    </source>
</evidence>
<dbReference type="GO" id="GO:0000213">
    <property type="term" value="F:tRNA-intron lyase activity"/>
    <property type="evidence" value="ECO:0007669"/>
    <property type="project" value="InterPro"/>
</dbReference>
<comment type="caution">
    <text evidence="2">The sequence shown here is derived from an EMBL/GenBank/DDBJ whole genome shotgun (WGS) entry which is preliminary data.</text>
</comment>
<accession>A0A9N9H5K3</accession>
<feature type="compositionally biased region" description="Basic residues" evidence="1">
    <location>
        <begin position="122"/>
        <end position="135"/>
    </location>
</feature>
<dbReference type="Proteomes" id="UP000789508">
    <property type="component" value="Unassembled WGS sequence"/>
</dbReference>
<evidence type="ECO:0000256" key="1">
    <source>
        <dbReference type="SAM" id="MobiDB-lite"/>
    </source>
</evidence>
<dbReference type="GO" id="GO:0005737">
    <property type="term" value="C:cytoplasm"/>
    <property type="evidence" value="ECO:0007669"/>
    <property type="project" value="TreeGrafter"/>
</dbReference>
<dbReference type="AlphaFoldDB" id="A0A9N9H5K3"/>
<organism evidence="2 3">
    <name type="scientific">Ambispora leptoticha</name>
    <dbReference type="NCBI Taxonomy" id="144679"/>
    <lineage>
        <taxon>Eukaryota</taxon>
        <taxon>Fungi</taxon>
        <taxon>Fungi incertae sedis</taxon>
        <taxon>Mucoromycota</taxon>
        <taxon>Glomeromycotina</taxon>
        <taxon>Glomeromycetes</taxon>
        <taxon>Archaeosporales</taxon>
        <taxon>Ambisporaceae</taxon>
        <taxon>Ambispora</taxon>
    </lineage>
</organism>
<feature type="region of interest" description="Disordered" evidence="1">
    <location>
        <begin position="98"/>
        <end position="160"/>
    </location>
</feature>
<dbReference type="EMBL" id="CAJVPS010010477">
    <property type="protein sequence ID" value="CAG8658308.1"/>
    <property type="molecule type" value="Genomic_DNA"/>
</dbReference>
<protein>
    <submittedName>
        <fullName evidence="2">11787_t:CDS:1</fullName>
    </submittedName>
</protein>
<dbReference type="PANTHER" id="PTHR21227:SF0">
    <property type="entry name" value="TRNA-SPLICING ENDONUCLEASE SUBUNIT SEN2"/>
    <property type="match status" value="1"/>
</dbReference>
<feature type="non-terminal residue" evidence="2">
    <location>
        <position position="263"/>
    </location>
</feature>
<gene>
    <name evidence="2" type="ORF">ALEPTO_LOCUS10248</name>
</gene>
<dbReference type="InterPro" id="IPR006676">
    <property type="entry name" value="tRNA_splic"/>
</dbReference>
<dbReference type="OrthoDB" id="10249562at2759"/>
<proteinExistence type="predicted"/>
<reference evidence="2" key="1">
    <citation type="submission" date="2021-06" db="EMBL/GenBank/DDBJ databases">
        <authorList>
            <person name="Kallberg Y."/>
            <person name="Tangrot J."/>
            <person name="Rosling A."/>
        </authorList>
    </citation>
    <scope>NUCLEOTIDE SEQUENCE</scope>
    <source>
        <strain evidence="2">FL130A</strain>
    </source>
</reference>
<sequence length="263" mass="30503">MNSTKQNNTPKVKHTLAADTCTQPLPITLSNSQPPSLLSTIFGYFHIFKTATNEKSSTATIGIFDKFSRNIIVENKEHIDLLWKSGFFGKGTLSRGEPTWFSRNRGKNPYPRNGLSLEEITKKRREERKTRRKKKQNEEPIQESDKELNNDNNEIDNDETTLIDDNELNLHRKNNTNDPKEKEFQLTLEEAFFLCFGIGSLLIYDTNQKLLSIKDCWDAFRSVAATSMISFSSLLVQMNIDRWDNSFVIRYVAFHYFRSMGWV</sequence>
<dbReference type="GO" id="GO:0000214">
    <property type="term" value="C:tRNA-intron endonuclease complex"/>
    <property type="evidence" value="ECO:0007669"/>
    <property type="project" value="TreeGrafter"/>
</dbReference>
<evidence type="ECO:0000313" key="2">
    <source>
        <dbReference type="EMBL" id="CAG8658308.1"/>
    </source>
</evidence>